<proteinExistence type="predicted"/>
<evidence type="ECO:0000313" key="2">
    <source>
        <dbReference type="EMBL" id="GEK73489.1"/>
    </source>
</evidence>
<dbReference type="InterPro" id="IPR011008">
    <property type="entry name" value="Dimeric_a/b-barrel"/>
</dbReference>
<dbReference type="Gene3D" id="3.30.70.100">
    <property type="match status" value="1"/>
</dbReference>
<keyword evidence="3" id="KW-1185">Reference proteome</keyword>
<dbReference type="EMBL" id="BJUS01000023">
    <property type="protein sequence ID" value="GEK73489.1"/>
    <property type="molecule type" value="Genomic_DNA"/>
</dbReference>
<reference evidence="2 3" key="1">
    <citation type="submission" date="2019-07" db="EMBL/GenBank/DDBJ databases">
        <title>Whole genome shotgun sequence of Halomonas halophila NBRC 102604.</title>
        <authorList>
            <person name="Hosoyama A."/>
            <person name="Uohara A."/>
            <person name="Ohji S."/>
            <person name="Ichikawa N."/>
        </authorList>
    </citation>
    <scope>NUCLEOTIDE SEQUENCE [LARGE SCALE GENOMIC DNA]</scope>
    <source>
        <strain evidence="2 3">NBRC 102604</strain>
    </source>
</reference>
<dbReference type="Pfam" id="PF03992">
    <property type="entry name" value="ABM"/>
    <property type="match status" value="1"/>
</dbReference>
<dbReference type="RefSeq" id="WP_146909161.1">
    <property type="nucleotide sequence ID" value="NZ_BJUS01000023.1"/>
</dbReference>
<accession>A0ABQ0U8X9</accession>
<evidence type="ECO:0000259" key="1">
    <source>
        <dbReference type="Pfam" id="PF03992"/>
    </source>
</evidence>
<sequence>MTEQEAFYVLYRFKVTPGKEEAFKEGWCRMTEAIREQRGGLGSRLHYSESGWWMAYAKWPSRQAWESSRRLSDSPDSEAAELMAQSIQERLSPIPLAPEIDLIDRRSENGG</sequence>
<dbReference type="InterPro" id="IPR007138">
    <property type="entry name" value="ABM_dom"/>
</dbReference>
<organism evidence="2 3">
    <name type="scientific">Halomonas halophila</name>
    <dbReference type="NCBI Taxonomy" id="29573"/>
    <lineage>
        <taxon>Bacteria</taxon>
        <taxon>Pseudomonadati</taxon>
        <taxon>Pseudomonadota</taxon>
        <taxon>Gammaproteobacteria</taxon>
        <taxon>Oceanospirillales</taxon>
        <taxon>Halomonadaceae</taxon>
        <taxon>Halomonas</taxon>
    </lineage>
</organism>
<dbReference type="Proteomes" id="UP000321121">
    <property type="component" value="Unassembled WGS sequence"/>
</dbReference>
<feature type="domain" description="ABM" evidence="1">
    <location>
        <begin position="7"/>
        <end position="70"/>
    </location>
</feature>
<name>A0ABQ0U8X9_9GAMM</name>
<evidence type="ECO:0000313" key="3">
    <source>
        <dbReference type="Proteomes" id="UP000321121"/>
    </source>
</evidence>
<dbReference type="SUPFAM" id="SSF54909">
    <property type="entry name" value="Dimeric alpha+beta barrel"/>
    <property type="match status" value="1"/>
</dbReference>
<comment type="caution">
    <text evidence="2">The sequence shown here is derived from an EMBL/GenBank/DDBJ whole genome shotgun (WGS) entry which is preliminary data.</text>
</comment>
<gene>
    <name evidence="2" type="ORF">HHA04nite_20330</name>
</gene>
<protein>
    <recommendedName>
        <fullName evidence="1">ABM domain-containing protein</fullName>
    </recommendedName>
</protein>